<dbReference type="Proteomes" id="UP001172155">
    <property type="component" value="Unassembled WGS sequence"/>
</dbReference>
<protein>
    <submittedName>
        <fullName evidence="2">Uncharacterized protein</fullName>
    </submittedName>
</protein>
<organism evidence="2 3">
    <name type="scientific">Schizothecium vesticola</name>
    <dbReference type="NCBI Taxonomy" id="314040"/>
    <lineage>
        <taxon>Eukaryota</taxon>
        <taxon>Fungi</taxon>
        <taxon>Dikarya</taxon>
        <taxon>Ascomycota</taxon>
        <taxon>Pezizomycotina</taxon>
        <taxon>Sordariomycetes</taxon>
        <taxon>Sordariomycetidae</taxon>
        <taxon>Sordariales</taxon>
        <taxon>Schizotheciaceae</taxon>
        <taxon>Schizothecium</taxon>
    </lineage>
</organism>
<keyword evidence="3" id="KW-1185">Reference proteome</keyword>
<accession>A0AA40BRA9</accession>
<proteinExistence type="predicted"/>
<evidence type="ECO:0000313" key="2">
    <source>
        <dbReference type="EMBL" id="KAK0738866.1"/>
    </source>
</evidence>
<dbReference type="AlphaFoldDB" id="A0AA40BRA9"/>
<evidence type="ECO:0000256" key="1">
    <source>
        <dbReference type="SAM" id="Phobius"/>
    </source>
</evidence>
<gene>
    <name evidence="2" type="ORF">B0T18DRAFT_423009</name>
</gene>
<keyword evidence="1" id="KW-0472">Membrane</keyword>
<keyword evidence="1" id="KW-0812">Transmembrane</keyword>
<comment type="caution">
    <text evidence="2">The sequence shown here is derived from an EMBL/GenBank/DDBJ whole genome shotgun (WGS) entry which is preliminary data.</text>
</comment>
<dbReference type="EMBL" id="JAUKUD010000007">
    <property type="protein sequence ID" value="KAK0738866.1"/>
    <property type="molecule type" value="Genomic_DNA"/>
</dbReference>
<evidence type="ECO:0000313" key="3">
    <source>
        <dbReference type="Proteomes" id="UP001172155"/>
    </source>
</evidence>
<sequence>MVGGGVLVGVVIGVVAVEFGSIATASRFVTGRGIAVLLGLWIYIYLGVGTT</sequence>
<reference evidence="2" key="1">
    <citation type="submission" date="2023-06" db="EMBL/GenBank/DDBJ databases">
        <title>Genome-scale phylogeny and comparative genomics of the fungal order Sordariales.</title>
        <authorList>
            <consortium name="Lawrence Berkeley National Laboratory"/>
            <person name="Hensen N."/>
            <person name="Bonometti L."/>
            <person name="Westerberg I."/>
            <person name="Brannstrom I.O."/>
            <person name="Guillou S."/>
            <person name="Cros-Aarteil S."/>
            <person name="Calhoun S."/>
            <person name="Haridas S."/>
            <person name="Kuo A."/>
            <person name="Mondo S."/>
            <person name="Pangilinan J."/>
            <person name="Riley R."/>
            <person name="LaButti K."/>
            <person name="Andreopoulos B."/>
            <person name="Lipzen A."/>
            <person name="Chen C."/>
            <person name="Yanf M."/>
            <person name="Daum C."/>
            <person name="Ng V."/>
            <person name="Clum A."/>
            <person name="Steindorff A."/>
            <person name="Ohm R."/>
            <person name="Martin F."/>
            <person name="Silar P."/>
            <person name="Natvig D."/>
            <person name="Lalanne C."/>
            <person name="Gautier V."/>
            <person name="Ament-velasquez S.L."/>
            <person name="Kruys A."/>
            <person name="Hutchinson M.I."/>
            <person name="Powell A.J."/>
            <person name="Barry K."/>
            <person name="Miller A.N."/>
            <person name="Grigoriev I.V."/>
            <person name="Debuchy R."/>
            <person name="Gladieux P."/>
            <person name="Thoren M.H."/>
            <person name="Johannesson H."/>
        </authorList>
    </citation>
    <scope>NUCLEOTIDE SEQUENCE</scope>
    <source>
        <strain evidence="2">SMH3187-1</strain>
    </source>
</reference>
<keyword evidence="1" id="KW-1133">Transmembrane helix</keyword>
<name>A0AA40BRA9_9PEZI</name>
<feature type="transmembrane region" description="Helical" evidence="1">
    <location>
        <begin position="29"/>
        <end position="48"/>
    </location>
</feature>
<feature type="transmembrane region" description="Helical" evidence="1">
    <location>
        <begin position="6"/>
        <end position="22"/>
    </location>
</feature>